<gene>
    <name evidence="1" type="ORF">ACFSDA_13230</name>
</gene>
<name>A0ABW4Q0V4_9MICO</name>
<accession>A0ABW4Q0V4</accession>
<dbReference type="EMBL" id="JBHUFL010000003">
    <property type="protein sequence ID" value="MFD1836030.1"/>
    <property type="molecule type" value="Genomic_DNA"/>
</dbReference>
<keyword evidence="2" id="KW-1185">Reference proteome</keyword>
<comment type="caution">
    <text evidence="1">The sequence shown here is derived from an EMBL/GenBank/DDBJ whole genome shotgun (WGS) entry which is preliminary data.</text>
</comment>
<evidence type="ECO:0000313" key="1">
    <source>
        <dbReference type="EMBL" id="MFD1836030.1"/>
    </source>
</evidence>
<evidence type="ECO:0000313" key="2">
    <source>
        <dbReference type="Proteomes" id="UP001597280"/>
    </source>
</evidence>
<sequence>MIDADLRTWLLDTDPALRWQVERDLLDAPEHVWLATRARIATEGRGARFLSLQDEDGRWAGGSFFPGGFLDDPANQQLPGQPWTATTWTLTTMREDGMDPAPLIANDTAGKLERNARWEYDGLPYWDGEVDCCINAMTLANGLWLGRDMEANAAWFVEHQMRDGGWNCEWVEGSTRGSFHSTLNALKGLLDHEIATRGTPATRLARRRGEEYLLSRGLMRRASTHEVVGSFIPWFGYPFRHIASALNSADHMRRASLHEGTPPDPRMREAIEMIRESRESDGTWHQGRVLPGEVWFPLDVPEGEPSPWVTMIALRVLRWYDEGTGASGPAALPFS</sequence>
<proteinExistence type="predicted"/>
<dbReference type="RefSeq" id="WP_137770609.1">
    <property type="nucleotide sequence ID" value="NZ_BAAAIS010000003.1"/>
</dbReference>
<reference evidence="2" key="1">
    <citation type="journal article" date="2019" name="Int. J. Syst. Evol. Microbiol.">
        <title>The Global Catalogue of Microorganisms (GCM) 10K type strain sequencing project: providing services to taxonomists for standard genome sequencing and annotation.</title>
        <authorList>
            <consortium name="The Broad Institute Genomics Platform"/>
            <consortium name="The Broad Institute Genome Sequencing Center for Infectious Disease"/>
            <person name="Wu L."/>
            <person name="Ma J."/>
        </authorList>
    </citation>
    <scope>NUCLEOTIDE SEQUENCE [LARGE SCALE GENOMIC DNA]</scope>
    <source>
        <strain evidence="2">JCM 11650</strain>
    </source>
</reference>
<dbReference type="SUPFAM" id="SSF48239">
    <property type="entry name" value="Terpenoid cyclases/Protein prenyltransferases"/>
    <property type="match status" value="1"/>
</dbReference>
<dbReference type="Proteomes" id="UP001597280">
    <property type="component" value="Unassembled WGS sequence"/>
</dbReference>
<protein>
    <submittedName>
        <fullName evidence="1">Squalene cyclase</fullName>
    </submittedName>
</protein>
<dbReference type="InterPro" id="IPR008930">
    <property type="entry name" value="Terpenoid_cyclase/PrenylTrfase"/>
</dbReference>
<organism evidence="1 2">
    <name type="scientific">Brachybacterium rhamnosum</name>
    <dbReference type="NCBI Taxonomy" id="173361"/>
    <lineage>
        <taxon>Bacteria</taxon>
        <taxon>Bacillati</taxon>
        <taxon>Actinomycetota</taxon>
        <taxon>Actinomycetes</taxon>
        <taxon>Micrococcales</taxon>
        <taxon>Dermabacteraceae</taxon>
        <taxon>Brachybacterium</taxon>
    </lineage>
</organism>